<dbReference type="RefSeq" id="WP_114479562.1">
    <property type="nucleotide sequence ID" value="NZ_QPII01000010.1"/>
</dbReference>
<accession>A0A368TVG6</accession>
<evidence type="ECO:0000313" key="1">
    <source>
        <dbReference type="EMBL" id="RCV88346.1"/>
    </source>
</evidence>
<comment type="caution">
    <text evidence="1">The sequence shown here is derived from an EMBL/GenBank/DDBJ whole genome shotgun (WGS) entry which is preliminary data.</text>
</comment>
<dbReference type="EMBL" id="QPII01000010">
    <property type="protein sequence ID" value="RCV88346.1"/>
    <property type="molecule type" value="Genomic_DNA"/>
</dbReference>
<reference evidence="1 2" key="1">
    <citation type="submission" date="2018-07" db="EMBL/GenBank/DDBJ databases">
        <title>Halomonas montanilacus sp. nov., isolated from Lake Pengyan on Tibetan Plateau.</title>
        <authorList>
            <person name="Lu H."/>
            <person name="Xing P."/>
            <person name="Wu Q."/>
        </authorList>
    </citation>
    <scope>NUCLEOTIDE SEQUENCE [LARGE SCALE GENOMIC DNA]</scope>
    <source>
        <strain evidence="1 2">PYC7W</strain>
    </source>
</reference>
<keyword evidence="2" id="KW-1185">Reference proteome</keyword>
<proteinExistence type="predicted"/>
<sequence length="567" mass="65474">MDILNPENLLVLFKAPEGQDEFDEWCRQDDILPFLLADAGDDYVVIYASLDHAYIYALLIPQHVNLEEHGQDLRGWSSNPFSGWGLVASQEDAWIEKPCQSEGSEILKEATQIIFGRSFEGHADKHTYFEVNQEITQVLDLHHITERDAWCRLDRHGDIEECIKHVEFEGGRAIVVKSDVLARYCAASQTQLLRMFDFTRFRKGNFPGWGDGREERNLTEYPGIAVWLTVQPGVGSYSRGVQIIEPKMTAASVRDEIWGLNDEEGKEYASFIAQDWKNKRIVEISCAPGATVNYFTKSNLPFELSPAYFRPEVLSKYKADRQKYTLQDRSITCRGAWHLETYDINQAGQVHTYLVYLRRLPYEEQLHWKQYNEAPKTGLSKRAFTTDFEGQWYDEYDPLPALKSRLRALLDSSCPWWILPDPDKLDEVQYPVTTSRDEWANEVMGLDQLLVEGLVQKWLKAKAIELGQAPTANMRQLKLLERCLIGLGFEEDHAYEVMGPFHELHNLRSLVRGHRWGTEATSESKRILKEFGEFKRHFTSLCQRCDESLELIVEGFSEYESRCESGN</sequence>
<dbReference type="AlphaFoldDB" id="A0A368TVG6"/>
<organism evidence="1 2">
    <name type="scientific">Billgrantia montanilacus</name>
    <dbReference type="NCBI Taxonomy" id="2282305"/>
    <lineage>
        <taxon>Bacteria</taxon>
        <taxon>Pseudomonadati</taxon>
        <taxon>Pseudomonadota</taxon>
        <taxon>Gammaproteobacteria</taxon>
        <taxon>Oceanospirillales</taxon>
        <taxon>Halomonadaceae</taxon>
        <taxon>Billgrantia</taxon>
    </lineage>
</organism>
<dbReference type="OrthoDB" id="2375320at2"/>
<evidence type="ECO:0000313" key="2">
    <source>
        <dbReference type="Proteomes" id="UP000252405"/>
    </source>
</evidence>
<name>A0A368TVG6_9GAMM</name>
<protein>
    <submittedName>
        <fullName evidence="1">Uncharacterized protein</fullName>
    </submittedName>
</protein>
<dbReference type="Proteomes" id="UP000252405">
    <property type="component" value="Unassembled WGS sequence"/>
</dbReference>
<gene>
    <name evidence="1" type="ORF">DU505_13710</name>
</gene>